<feature type="compositionally biased region" description="Basic and acidic residues" evidence="4">
    <location>
        <begin position="2094"/>
        <end position="2126"/>
    </location>
</feature>
<dbReference type="GO" id="GO:0007010">
    <property type="term" value="P:cytoskeleton organization"/>
    <property type="evidence" value="ECO:0007669"/>
    <property type="project" value="TreeGrafter"/>
</dbReference>
<dbReference type="InterPro" id="IPR001680">
    <property type="entry name" value="WD40_rpt"/>
</dbReference>
<dbReference type="InterPro" id="IPR001487">
    <property type="entry name" value="Bromodomain"/>
</dbReference>
<dbReference type="EMBL" id="JAHBMH010000062">
    <property type="protein sequence ID" value="KAK1934791.1"/>
    <property type="molecule type" value="Genomic_DNA"/>
</dbReference>
<evidence type="ECO:0000256" key="1">
    <source>
        <dbReference type="ARBA" id="ARBA00023117"/>
    </source>
</evidence>
<dbReference type="InterPro" id="IPR052060">
    <property type="entry name" value="Bromo_WD_repeat"/>
</dbReference>
<evidence type="ECO:0000256" key="2">
    <source>
        <dbReference type="PROSITE-ProRule" id="PRU00035"/>
    </source>
</evidence>
<feature type="region of interest" description="Disordered" evidence="4">
    <location>
        <begin position="1338"/>
        <end position="1398"/>
    </location>
</feature>
<feature type="compositionally biased region" description="Basic and acidic residues" evidence="4">
    <location>
        <begin position="1361"/>
        <end position="1384"/>
    </location>
</feature>
<feature type="compositionally biased region" description="Polar residues" evidence="4">
    <location>
        <begin position="1340"/>
        <end position="1360"/>
    </location>
</feature>
<evidence type="ECO:0000259" key="5">
    <source>
        <dbReference type="PROSITE" id="PS50014"/>
    </source>
</evidence>
<feature type="compositionally biased region" description="Polar residues" evidence="4">
    <location>
        <begin position="2036"/>
        <end position="2049"/>
    </location>
</feature>
<feature type="region of interest" description="Disordered" evidence="4">
    <location>
        <begin position="1991"/>
        <end position="2017"/>
    </location>
</feature>
<name>A0AAD9LFT0_BABDI</name>
<dbReference type="PROSITE" id="PS50082">
    <property type="entry name" value="WD_REPEATS_2"/>
    <property type="match status" value="1"/>
</dbReference>
<dbReference type="SUPFAM" id="SSF47370">
    <property type="entry name" value="Bromodomain"/>
    <property type="match status" value="1"/>
</dbReference>
<keyword evidence="7" id="KW-1185">Reference proteome</keyword>
<comment type="caution">
    <text evidence="6">The sequence shown here is derived from an EMBL/GenBank/DDBJ whole genome shotgun (WGS) entry which is preliminary data.</text>
</comment>
<dbReference type="Pfam" id="PF00439">
    <property type="entry name" value="Bromodomain"/>
    <property type="match status" value="1"/>
</dbReference>
<dbReference type="GO" id="GO:0008360">
    <property type="term" value="P:regulation of cell shape"/>
    <property type="evidence" value="ECO:0007669"/>
    <property type="project" value="TreeGrafter"/>
</dbReference>
<feature type="repeat" description="WD" evidence="3">
    <location>
        <begin position="238"/>
        <end position="272"/>
    </location>
</feature>
<feature type="region of interest" description="Disordered" evidence="4">
    <location>
        <begin position="2030"/>
        <end position="2142"/>
    </location>
</feature>
<protein>
    <recommendedName>
        <fullName evidence="5">Bromo domain-containing protein</fullName>
    </recommendedName>
</protein>
<reference evidence="6" key="2">
    <citation type="submission" date="2021-05" db="EMBL/GenBank/DDBJ databases">
        <authorList>
            <person name="Pain A."/>
        </authorList>
    </citation>
    <scope>NUCLEOTIDE SEQUENCE</scope>
    <source>
        <strain evidence="6">1802A</strain>
    </source>
</reference>
<dbReference type="Gene3D" id="1.20.920.10">
    <property type="entry name" value="Bromodomain-like"/>
    <property type="match status" value="1"/>
</dbReference>
<dbReference type="Pfam" id="PF00400">
    <property type="entry name" value="WD40"/>
    <property type="match status" value="3"/>
</dbReference>
<reference evidence="6" key="1">
    <citation type="journal article" date="2014" name="Nucleic Acids Res.">
        <title>The evolutionary dynamics of variant antigen genes in Babesia reveal a history of genomic innovation underlying host-parasite interaction.</title>
        <authorList>
            <person name="Jackson A.P."/>
            <person name="Otto T.D."/>
            <person name="Darby A."/>
            <person name="Ramaprasad A."/>
            <person name="Xia D."/>
            <person name="Echaide I.E."/>
            <person name="Farber M."/>
            <person name="Gahlot S."/>
            <person name="Gamble J."/>
            <person name="Gupta D."/>
            <person name="Gupta Y."/>
            <person name="Jackson L."/>
            <person name="Malandrin L."/>
            <person name="Malas T.B."/>
            <person name="Moussa E."/>
            <person name="Nair M."/>
            <person name="Reid A.J."/>
            <person name="Sanders M."/>
            <person name="Sharma J."/>
            <person name="Tracey A."/>
            <person name="Quail M.A."/>
            <person name="Weir W."/>
            <person name="Wastling J.M."/>
            <person name="Hall N."/>
            <person name="Willadsen P."/>
            <person name="Lingelbach K."/>
            <person name="Shiels B."/>
            <person name="Tait A."/>
            <person name="Berriman M."/>
            <person name="Allred D.R."/>
            <person name="Pain A."/>
        </authorList>
    </citation>
    <scope>NUCLEOTIDE SEQUENCE</scope>
    <source>
        <strain evidence="6">1802A</strain>
    </source>
</reference>
<dbReference type="GO" id="GO:0006357">
    <property type="term" value="P:regulation of transcription by RNA polymerase II"/>
    <property type="evidence" value="ECO:0007669"/>
    <property type="project" value="TreeGrafter"/>
</dbReference>
<dbReference type="SMART" id="SM00297">
    <property type="entry name" value="BROMO"/>
    <property type="match status" value="1"/>
</dbReference>
<dbReference type="PANTHER" id="PTHR16266:SF17">
    <property type="entry name" value="BRWD3"/>
    <property type="match status" value="1"/>
</dbReference>
<feature type="region of interest" description="Disordered" evidence="4">
    <location>
        <begin position="1275"/>
        <end position="1302"/>
    </location>
</feature>
<feature type="compositionally biased region" description="Basic and acidic residues" evidence="4">
    <location>
        <begin position="1993"/>
        <end position="2012"/>
    </location>
</feature>
<feature type="compositionally biased region" description="Polar residues" evidence="4">
    <location>
        <begin position="1275"/>
        <end position="1290"/>
    </location>
</feature>
<organism evidence="6 7">
    <name type="scientific">Babesia divergens</name>
    <dbReference type="NCBI Taxonomy" id="32595"/>
    <lineage>
        <taxon>Eukaryota</taxon>
        <taxon>Sar</taxon>
        <taxon>Alveolata</taxon>
        <taxon>Apicomplexa</taxon>
        <taxon>Aconoidasida</taxon>
        <taxon>Piroplasmida</taxon>
        <taxon>Babesiidae</taxon>
        <taxon>Babesia</taxon>
    </lineage>
</organism>
<evidence type="ECO:0000256" key="4">
    <source>
        <dbReference type="SAM" id="MobiDB-lite"/>
    </source>
</evidence>
<dbReference type="SUPFAM" id="SSF50978">
    <property type="entry name" value="WD40 repeat-like"/>
    <property type="match status" value="1"/>
</dbReference>
<proteinExistence type="predicted"/>
<dbReference type="InterPro" id="IPR015943">
    <property type="entry name" value="WD40/YVTN_repeat-like_dom_sf"/>
</dbReference>
<dbReference type="Gene3D" id="3.30.40.10">
    <property type="entry name" value="Zinc/RING finger domain, C3HC4 (zinc finger)"/>
    <property type="match status" value="1"/>
</dbReference>
<dbReference type="GO" id="GO:0005634">
    <property type="term" value="C:nucleus"/>
    <property type="evidence" value="ECO:0007669"/>
    <property type="project" value="TreeGrafter"/>
</dbReference>
<dbReference type="Gene3D" id="2.130.10.10">
    <property type="entry name" value="YVTN repeat-like/Quinoprotein amine dehydrogenase"/>
    <property type="match status" value="2"/>
</dbReference>
<dbReference type="PROSITE" id="PS50014">
    <property type="entry name" value="BROMODOMAIN_2"/>
    <property type="match status" value="1"/>
</dbReference>
<dbReference type="InterPro" id="IPR036427">
    <property type="entry name" value="Bromodomain-like_sf"/>
</dbReference>
<dbReference type="Proteomes" id="UP001195914">
    <property type="component" value="Unassembled WGS sequence"/>
</dbReference>
<feature type="domain" description="Bromo" evidence="5">
    <location>
        <begin position="1867"/>
        <end position="1934"/>
    </location>
</feature>
<dbReference type="InterPro" id="IPR036322">
    <property type="entry name" value="WD40_repeat_dom_sf"/>
</dbReference>
<feature type="compositionally biased region" description="Low complexity" evidence="4">
    <location>
        <begin position="1252"/>
        <end position="1261"/>
    </location>
</feature>
<dbReference type="SMART" id="SM00320">
    <property type="entry name" value="WD40"/>
    <property type="match status" value="6"/>
</dbReference>
<dbReference type="PANTHER" id="PTHR16266">
    <property type="entry name" value="WD REPEAT DOMAIN 9"/>
    <property type="match status" value="1"/>
</dbReference>
<evidence type="ECO:0000313" key="6">
    <source>
        <dbReference type="EMBL" id="KAK1934791.1"/>
    </source>
</evidence>
<sequence length="2179" mass="244834">MKRCREKKSDRGAPSLISALENVLKRYRGPHITSDGGWLGENGLTDGHNTTALNSHDGGHSETETQVGCHSMHDLATSSTFKKSCNDTEALSSILYDLSRALQSQTSTYDAFQLLYNAVNHVKEKERAIKVIKGRRCQHNVPRNLYQQLMARRMNRKMVEPRMIEQHMCRVTRRFERAINVWGHHCCLDEIDDNKPYNEPPQVRCIRFDRTGHVIITAGDEGIIKLWHSFNCTLITSLRKHTGGIMCLDIHPNNFFIVSCCDGGELWLWEINGNLYRPHRRITIPFKYLWCRFMVNGGSRNPNSIGDRCDEELRNTMIVSVSANSKLTIYRMTDLLASSSGSNITNEVQALYTVDLFNHNIRAYDISRPLMHDKSSLIALGIEPMFLEELRMCDDATSSALALLQREAMAQEEDAIRGKYGKISSAALCLLLNVSNGNIITPNYGRDGNGMELDTHSVSSAANHEASGDLPQDQKDTDFCACDIKVDLITDPAGNCKCCLKRVRSITFPYIKTACLEEYPIKLQTEFSEGDMDIDAKRTKSKVATSFDWNSHTNDLEMYISHAVASYDFGSDITTMEMVRFGPSNMPLGRLTSTVVFPSYMEDPSKAQESGNGDNTDPGDFDKLIYHVQRGHETSPDVCFSNHSLNHITASDDGKIYLWVQKNQSTKFTSTAIFTKCVNKWLCKPDSTATAVAEISSVMDPAFILNPQPSDGKPFSTFVGNESLKPIEYDNLDSERCLSDGCAIDAINMGVSTQATDLGVCGMLGATEIYDTDTVNNTTSVHTISTTYDDSVVNLNAAQEFIREVMEPLAASVSTTMDIIDDADAFTTDEPLKQSMMEVHAPDECQLEGSSLFKVEDAEKQKVQEAGHHYVITDICWSRSDKYIFIADSIVTRYNVKKLITASRTIVSGISVFNSKGDRVADFLHSDISHHVGCVKPHPISDDMALAITYGGIIYVFDVESQTIIKRFDCGPNAVWLDADWHPTGSYFAACQSYGCFSLFAMDGSINQYRSTLNHQCGYSDLLSVNPNTLYHGTENDSVQMRRYYYGSSLMPPLELQGKRSDESMRMYTVNTVSTVLDEHRYEVLYVSNDVPMQVEDTAIWSNHILYSSSVPVELSRLINVIGRIPLEVGIIEFIQWHCSTYSQCDLSELILWYIRVNKLTKLVENSMKDGSDRCPYGGKACHVCLHIATVDERAERFSQITSGYRGVKSKVNERGDIIACLPIAARPQLSTQHAAPTTGERRGVMASPPNRMQTTTTGMRTQPTNRYQVTSRSYASSRMQEQSRPQATRIQPPRGHKIRHPSTSMAIDTASCNNLPTTPTRSQSSCRRTLTRRLRSASMANTLVDQDTPTDKLSTASSSDLRKADVVDDVPARKLSHEGKIDESYDDDSMQEHDGTNYSFRSRKSVKDLQREREIERARYISSLLGPLGLSQLAWKEPNIQDIPCALCGVATETSRSKRTSVNKVWIGGSLLAKNAVIGPFATTKRFMNTLEDEFPKIFDRLGKSLFMHNGCLAVATYLQLDPTCRRIVNFPEVMVRGLYTKCAYCSGNFATLHCCYPDCLRAFHLPCAIASFEDEAYQRRQPTAQRNPSFLTRLYNIPHPHMSDRFLCLDCTLKSWVDGSPSLEPFCTGEMFRNEQHREWFYGDNREEWPTLYSPQGGDLIVVSGQSNGHMKANSAAMWSFQAKSQLLVVKKLDYRFCGPLAGQFCICAAMSLQSIEDKKRIPMFYHPGLLTAYPLIELMMGLWRLSKLSPGDLVKVRHAAGWKDAVIASVNKPYVCGRALEIVPGNYGILNVSRIAKAAVNMGTSCIQVEPDADRSRKWFSAWEVICGTAEESKLLEDIKQELFPPEAKEQIVNLTLDPEYVDFNSIPTCEEATEAWVATYWMTIANPMSLEKVRNRILNSYYICPQGAIADLDIIVQNCKLFNDPTSYICEILKTLERAISSLREDLRRIMNTEKYAKTVMEKLWPSIEPFFAKPEDEPDAEAINENSAKCDDEASTKEGIKHAAARDLDDDDDIPLRRSYGLIKSMPPTVESDSPQCSAQQSNIDDAEPRIPDGSMYGTRRSSRLAQSAMGNNSMEVSSSSLDITNSQTDRDVDVEKSSLHMTDVETKSSKENSRASHETDLNLQSQRRRSSRAAEIARREAERIRLLEIERKEKEILEKAERYSSVRYNLRER</sequence>
<accession>A0AAD9LFT0</accession>
<feature type="region of interest" description="Disordered" evidence="4">
    <location>
        <begin position="451"/>
        <end position="470"/>
    </location>
</feature>
<evidence type="ECO:0000256" key="3">
    <source>
        <dbReference type="PROSITE-ProRule" id="PRU00221"/>
    </source>
</evidence>
<gene>
    <name evidence="6" type="ORF">X943_001531</name>
</gene>
<feature type="region of interest" description="Disordered" evidence="4">
    <location>
        <begin position="1231"/>
        <end position="1261"/>
    </location>
</feature>
<dbReference type="InterPro" id="IPR013083">
    <property type="entry name" value="Znf_RING/FYVE/PHD"/>
</dbReference>
<evidence type="ECO:0000313" key="7">
    <source>
        <dbReference type="Proteomes" id="UP001195914"/>
    </source>
</evidence>
<feature type="compositionally biased region" description="Polar residues" evidence="4">
    <location>
        <begin position="2069"/>
        <end position="2093"/>
    </location>
</feature>
<keyword evidence="1 2" id="KW-0103">Bromodomain</keyword>
<keyword evidence="3" id="KW-0853">WD repeat</keyword>